<protein>
    <submittedName>
        <fullName evidence="5">TRAP transporter substrate-binding protein</fullName>
    </submittedName>
</protein>
<comment type="caution">
    <text evidence="5">The sequence shown here is derived from an EMBL/GenBank/DDBJ whole genome shotgun (WGS) entry which is preliminary data.</text>
</comment>
<comment type="similarity">
    <text evidence="1">Belongs to the bacterial solute-binding protein 7 family.</text>
</comment>
<evidence type="ECO:0000313" key="5">
    <source>
        <dbReference type="EMBL" id="MCE8024695.1"/>
    </source>
</evidence>
<dbReference type="RefSeq" id="WP_234254015.1">
    <property type="nucleotide sequence ID" value="NZ_JABFTV010000005.1"/>
</dbReference>
<organism evidence="5 6">
    <name type="scientific">Billgrantia aerodenitrificans</name>
    <dbReference type="NCBI Taxonomy" id="2733483"/>
    <lineage>
        <taxon>Bacteria</taxon>
        <taxon>Pseudomonadati</taxon>
        <taxon>Pseudomonadota</taxon>
        <taxon>Gammaproteobacteria</taxon>
        <taxon>Oceanospirillales</taxon>
        <taxon>Halomonadaceae</taxon>
        <taxon>Billgrantia</taxon>
    </lineage>
</organism>
<keyword evidence="6" id="KW-1185">Reference proteome</keyword>
<dbReference type="PANTHER" id="PTHR33376">
    <property type="match status" value="1"/>
</dbReference>
<dbReference type="InterPro" id="IPR018389">
    <property type="entry name" value="DctP_fam"/>
</dbReference>
<dbReference type="PANTHER" id="PTHR33376:SF7">
    <property type="entry name" value="C4-DICARBOXYLATE-BINDING PROTEIN DCTB"/>
    <property type="match status" value="1"/>
</dbReference>
<keyword evidence="3 4" id="KW-0732">Signal</keyword>
<gene>
    <name evidence="5" type="ORF">HOP59_11185</name>
</gene>
<dbReference type="InterPro" id="IPR038404">
    <property type="entry name" value="TRAP_DctP_sf"/>
</dbReference>
<accession>A0ABS9AS55</accession>
<feature type="signal peptide" evidence="4">
    <location>
        <begin position="1"/>
        <end position="22"/>
    </location>
</feature>
<dbReference type="NCBIfam" id="NF037995">
    <property type="entry name" value="TRAP_S1"/>
    <property type="match status" value="1"/>
</dbReference>
<keyword evidence="2" id="KW-0813">Transport</keyword>
<dbReference type="EMBL" id="JABFTV010000005">
    <property type="protein sequence ID" value="MCE8024695.1"/>
    <property type="molecule type" value="Genomic_DNA"/>
</dbReference>
<dbReference type="Gene3D" id="3.40.190.170">
    <property type="entry name" value="Bacterial extracellular solute-binding protein, family 7"/>
    <property type="match status" value="1"/>
</dbReference>
<evidence type="ECO:0000256" key="2">
    <source>
        <dbReference type="ARBA" id="ARBA00022448"/>
    </source>
</evidence>
<sequence length="327" mass="35936">MKLLQKLALAGALLALTTVAWSSEIKVALDSPPDLEKSGSYVWAHHFTEALNERGLRARELPRDAVGGEAEKLDQIAMGLLEVSLSDVNSVARIDPFIFGVRLPYLFDGVAHMDRALVEGEVLNRINDDIAHASVRLLAIVPLGPPSGIITTRKAVTTPDDMSGLRMRALDDAQIALYRAWGSNGTIVSWGEVPAALQTGIVDGYINTPLVPIMFGQTDIVRYYTDANVMNALRAVLVSDDWYRGLSDEERGIVDESVEVANQANRDWLEEVTPKALAELEAAGVEVMVLSDAARERFRELSQPVYHDTTLTAEQVETWSELAQRTR</sequence>
<reference evidence="5 6" key="1">
    <citation type="journal article" date="2021" name="Front. Microbiol.">
        <title>Aerobic Denitrification and Heterotrophic Sulfur Oxidation in the Genus Halomonas Revealed by Six Novel Species Characterizations and Genome-Based Analysis.</title>
        <authorList>
            <person name="Wang L."/>
            <person name="Shao Z."/>
        </authorList>
    </citation>
    <scope>NUCLEOTIDE SEQUENCE [LARGE SCALE GENOMIC DNA]</scope>
    <source>
        <strain evidence="5 6">MCCC 1A11058</strain>
    </source>
</reference>
<dbReference type="CDD" id="cd13603">
    <property type="entry name" value="PBP2_TRAP_Siap_TeaA_like"/>
    <property type="match status" value="1"/>
</dbReference>
<evidence type="ECO:0000256" key="1">
    <source>
        <dbReference type="ARBA" id="ARBA00009023"/>
    </source>
</evidence>
<evidence type="ECO:0000256" key="3">
    <source>
        <dbReference type="ARBA" id="ARBA00022729"/>
    </source>
</evidence>
<feature type="chain" id="PRO_5046387509" evidence="4">
    <location>
        <begin position="23"/>
        <end position="327"/>
    </location>
</feature>
<dbReference type="Proteomes" id="UP001320272">
    <property type="component" value="Unassembled WGS sequence"/>
</dbReference>
<evidence type="ECO:0000313" key="6">
    <source>
        <dbReference type="Proteomes" id="UP001320272"/>
    </source>
</evidence>
<evidence type="ECO:0000256" key="4">
    <source>
        <dbReference type="SAM" id="SignalP"/>
    </source>
</evidence>
<dbReference type="Pfam" id="PF03480">
    <property type="entry name" value="DctP"/>
    <property type="match status" value="1"/>
</dbReference>
<proteinExistence type="inferred from homology"/>
<name>A0ABS9AS55_9GAMM</name>